<dbReference type="InterPro" id="IPR015860">
    <property type="entry name" value="ABC_transpr_TagH-like"/>
</dbReference>
<protein>
    <submittedName>
        <fullName evidence="6">ABC transporter ATP-binding protein</fullName>
    </submittedName>
</protein>
<proteinExistence type="inferred from homology"/>
<dbReference type="Pfam" id="PF14524">
    <property type="entry name" value="Wzt_C"/>
    <property type="match status" value="1"/>
</dbReference>
<dbReference type="CDD" id="cd10147">
    <property type="entry name" value="Wzt_C-like"/>
    <property type="match status" value="1"/>
</dbReference>
<dbReference type="PROSITE" id="PS50893">
    <property type="entry name" value="ABC_TRANSPORTER_2"/>
    <property type="match status" value="1"/>
</dbReference>
<dbReference type="InterPro" id="IPR003439">
    <property type="entry name" value="ABC_transporter-like_ATP-bd"/>
</dbReference>
<evidence type="ECO:0000256" key="2">
    <source>
        <dbReference type="ARBA" id="ARBA00022448"/>
    </source>
</evidence>
<dbReference type="SUPFAM" id="SSF52540">
    <property type="entry name" value="P-loop containing nucleoside triphosphate hydrolases"/>
    <property type="match status" value="1"/>
</dbReference>
<sequence>MERRYSLRVLRIRSGSMGEEIAISLENVSKCFKRYARPIDRLKEILLPGKAYAQEFWALRDLSFDVMKGETMGIIGRNGAGKSTLLQVICGTLTPTSGKVQVNGRVAALLELGAGFNPEFTGRENVYMNGAIMGLSKQEVDSRFDRIAAFADIGDFIDQPVKTYSSGMYVRLAFSSAIHVNPDILIVDEALSVGDLFFQAKCMARMRQMMDAGVTVLFVSHDTSAVKTLCRKAVLLNHGELIGYGLADTIVEQYFTMKVEGEQFVIKPVLPDISSNFQPLENDKFLLDRKSTFSQNEVFRKKASFQRIQNGKANFANIQILDVEEKEISNLDYEQKIILRMAIEIHEDIEELAYGYHIRDKNGSDIVYSDSIIEDRNLKSVKQGEKYIIDWHFKISLCQGIYNIACVLSVPLILEIGKVDFCDFVPLAVQFTVSPRKGSRLYGSVHWENCVDVQKYETSML</sequence>
<evidence type="ECO:0000256" key="3">
    <source>
        <dbReference type="ARBA" id="ARBA00022741"/>
    </source>
</evidence>
<dbReference type="Gene3D" id="2.70.50.60">
    <property type="entry name" value="abc- transporter (atp binding component) like domain"/>
    <property type="match status" value="1"/>
</dbReference>
<evidence type="ECO:0000256" key="4">
    <source>
        <dbReference type="ARBA" id="ARBA00022840"/>
    </source>
</evidence>
<dbReference type="EMBL" id="JBFQGM010000016">
    <property type="protein sequence ID" value="MFL9465446.1"/>
    <property type="molecule type" value="Genomic_DNA"/>
</dbReference>
<evidence type="ECO:0000313" key="6">
    <source>
        <dbReference type="EMBL" id="MFL9465446.1"/>
    </source>
</evidence>
<comment type="caution">
    <text evidence="6">The sequence shown here is derived from an EMBL/GenBank/DDBJ whole genome shotgun (WGS) entry which is preliminary data.</text>
</comment>
<keyword evidence="4 6" id="KW-0067">ATP-binding</keyword>
<dbReference type="CDD" id="cd03220">
    <property type="entry name" value="ABC_KpsT_Wzt"/>
    <property type="match status" value="1"/>
</dbReference>
<feature type="domain" description="ABC transporter" evidence="5">
    <location>
        <begin position="23"/>
        <end position="263"/>
    </location>
</feature>
<comment type="similarity">
    <text evidence="1">Belongs to the ABC transporter superfamily.</text>
</comment>
<keyword evidence="7" id="KW-1185">Reference proteome</keyword>
<keyword evidence="2" id="KW-0813">Transport</keyword>
<dbReference type="PANTHER" id="PTHR46743:SF2">
    <property type="entry name" value="TEICHOIC ACIDS EXPORT ATP-BINDING PROTEIN TAGH"/>
    <property type="match status" value="1"/>
</dbReference>
<dbReference type="Gene3D" id="3.40.50.300">
    <property type="entry name" value="P-loop containing nucleotide triphosphate hydrolases"/>
    <property type="match status" value="1"/>
</dbReference>
<organism evidence="6 7">
    <name type="scientific">Scytonema tolypothrichoides VB-61278_2</name>
    <dbReference type="NCBI Taxonomy" id="3232314"/>
    <lineage>
        <taxon>Bacteria</taxon>
        <taxon>Bacillati</taxon>
        <taxon>Cyanobacteriota</taxon>
        <taxon>Cyanophyceae</taxon>
        <taxon>Nostocales</taxon>
        <taxon>Scytonemataceae</taxon>
        <taxon>Scytonema</taxon>
    </lineage>
</organism>
<name>A0ABW8WX09_9CYAN</name>
<dbReference type="SMART" id="SM00382">
    <property type="entry name" value="AAA"/>
    <property type="match status" value="1"/>
</dbReference>
<evidence type="ECO:0000313" key="7">
    <source>
        <dbReference type="Proteomes" id="UP001628874"/>
    </source>
</evidence>
<dbReference type="InterPro" id="IPR029439">
    <property type="entry name" value="Wzt_C"/>
</dbReference>
<evidence type="ECO:0000259" key="5">
    <source>
        <dbReference type="PROSITE" id="PS50893"/>
    </source>
</evidence>
<reference evidence="6 7" key="1">
    <citation type="submission" date="2024-07" db="EMBL/GenBank/DDBJ databases">
        <authorList>
            <person name="Tripathy S."/>
        </authorList>
    </citation>
    <scope>NUCLEOTIDE SEQUENCE [LARGE SCALE GENOMIC DNA]</scope>
    <source>
        <strain evidence="6 7">VB-61278_2</strain>
    </source>
</reference>
<dbReference type="Proteomes" id="UP001628874">
    <property type="component" value="Unassembled WGS sequence"/>
</dbReference>
<accession>A0ABW8WX09</accession>
<dbReference type="PANTHER" id="PTHR46743">
    <property type="entry name" value="TEICHOIC ACIDS EXPORT ATP-BINDING PROTEIN TAGH"/>
    <property type="match status" value="1"/>
</dbReference>
<evidence type="ECO:0000256" key="1">
    <source>
        <dbReference type="ARBA" id="ARBA00005417"/>
    </source>
</evidence>
<dbReference type="InterPro" id="IPR050683">
    <property type="entry name" value="Bact_Polysacc_Export_ATP-bd"/>
</dbReference>
<gene>
    <name evidence="6" type="ORF">AB0759_33095</name>
</gene>
<dbReference type="InterPro" id="IPR027417">
    <property type="entry name" value="P-loop_NTPase"/>
</dbReference>
<keyword evidence="3" id="KW-0547">Nucleotide-binding</keyword>
<dbReference type="Pfam" id="PF00005">
    <property type="entry name" value="ABC_tran"/>
    <property type="match status" value="1"/>
</dbReference>
<dbReference type="GO" id="GO:0005524">
    <property type="term" value="F:ATP binding"/>
    <property type="evidence" value="ECO:0007669"/>
    <property type="project" value="UniProtKB-KW"/>
</dbReference>
<dbReference type="InterPro" id="IPR003593">
    <property type="entry name" value="AAA+_ATPase"/>
</dbReference>